<keyword evidence="5" id="KW-0808">Transferase</keyword>
<dbReference type="InterPro" id="IPR005467">
    <property type="entry name" value="His_kinase_dom"/>
</dbReference>
<dbReference type="InterPro" id="IPR003594">
    <property type="entry name" value="HATPase_dom"/>
</dbReference>
<feature type="domain" description="HAMP" evidence="13">
    <location>
        <begin position="176"/>
        <end position="228"/>
    </location>
</feature>
<dbReference type="InterPro" id="IPR013727">
    <property type="entry name" value="2CSK_N"/>
</dbReference>
<dbReference type="SUPFAM" id="SSF47384">
    <property type="entry name" value="Homodimeric domain of signal transducing histidine kinase"/>
    <property type="match status" value="1"/>
</dbReference>
<dbReference type="SMART" id="SM00387">
    <property type="entry name" value="HATPase_c"/>
    <property type="match status" value="1"/>
</dbReference>
<dbReference type="PANTHER" id="PTHR45436">
    <property type="entry name" value="SENSOR HISTIDINE KINASE YKOH"/>
    <property type="match status" value="1"/>
</dbReference>
<evidence type="ECO:0000256" key="9">
    <source>
        <dbReference type="ARBA" id="ARBA00023012"/>
    </source>
</evidence>
<dbReference type="InterPro" id="IPR003661">
    <property type="entry name" value="HisK_dim/P_dom"/>
</dbReference>
<dbReference type="InterPro" id="IPR050428">
    <property type="entry name" value="TCS_sensor_his_kinase"/>
</dbReference>
<keyword evidence="4" id="KW-0597">Phosphoprotein</keyword>
<evidence type="ECO:0000256" key="11">
    <source>
        <dbReference type="SAM" id="Phobius"/>
    </source>
</evidence>
<feature type="transmembrane region" description="Helical" evidence="11">
    <location>
        <begin position="6"/>
        <end position="26"/>
    </location>
</feature>
<comment type="catalytic activity">
    <reaction evidence="1">
        <text>ATP + protein L-histidine = ADP + protein N-phospho-L-histidine.</text>
        <dbReference type="EC" id="2.7.13.3"/>
    </reaction>
</comment>
<evidence type="ECO:0000256" key="1">
    <source>
        <dbReference type="ARBA" id="ARBA00000085"/>
    </source>
</evidence>
<dbReference type="Gene3D" id="1.10.287.130">
    <property type="match status" value="1"/>
</dbReference>
<dbReference type="SMART" id="SM00388">
    <property type="entry name" value="HisKA"/>
    <property type="match status" value="1"/>
</dbReference>
<evidence type="ECO:0000256" key="7">
    <source>
        <dbReference type="ARBA" id="ARBA00022777"/>
    </source>
</evidence>
<keyword evidence="9" id="KW-0902">Two-component regulatory system</keyword>
<dbReference type="CDD" id="cd00082">
    <property type="entry name" value="HisKA"/>
    <property type="match status" value="1"/>
</dbReference>
<evidence type="ECO:0000256" key="10">
    <source>
        <dbReference type="ARBA" id="ARBA00023136"/>
    </source>
</evidence>
<dbReference type="AlphaFoldDB" id="A0A9D7PPW5"/>
<organism evidence="14 15">
    <name type="scientific">Candidatus Proximibacter danicus</name>
    <dbReference type="NCBI Taxonomy" id="2954365"/>
    <lineage>
        <taxon>Bacteria</taxon>
        <taxon>Pseudomonadati</taxon>
        <taxon>Pseudomonadota</taxon>
        <taxon>Betaproteobacteria</taxon>
        <taxon>Candidatus Proximibacter</taxon>
    </lineage>
</organism>
<evidence type="ECO:0000259" key="13">
    <source>
        <dbReference type="PROSITE" id="PS50885"/>
    </source>
</evidence>
<dbReference type="PANTHER" id="PTHR45436:SF1">
    <property type="entry name" value="SENSOR PROTEIN QSEC"/>
    <property type="match status" value="1"/>
</dbReference>
<dbReference type="Pfam" id="PF02518">
    <property type="entry name" value="HATPase_c"/>
    <property type="match status" value="1"/>
</dbReference>
<feature type="transmembrane region" description="Helical" evidence="11">
    <location>
        <begin position="152"/>
        <end position="175"/>
    </location>
</feature>
<dbReference type="Pfam" id="PF00512">
    <property type="entry name" value="HisKA"/>
    <property type="match status" value="1"/>
</dbReference>
<keyword evidence="6 11" id="KW-0812">Transmembrane</keyword>
<evidence type="ECO:0000256" key="5">
    <source>
        <dbReference type="ARBA" id="ARBA00022679"/>
    </source>
</evidence>
<dbReference type="EC" id="2.7.13.3" evidence="3"/>
<name>A0A9D7PPW5_9PROT</name>
<dbReference type="PRINTS" id="PR00344">
    <property type="entry name" value="BCTRLSENSOR"/>
</dbReference>
<dbReference type="Gene3D" id="3.30.565.10">
    <property type="entry name" value="Histidine kinase-like ATPase, C-terminal domain"/>
    <property type="match status" value="1"/>
</dbReference>
<evidence type="ECO:0000256" key="4">
    <source>
        <dbReference type="ARBA" id="ARBA00022553"/>
    </source>
</evidence>
<dbReference type="InterPro" id="IPR004358">
    <property type="entry name" value="Sig_transdc_His_kin-like_C"/>
</dbReference>
<reference evidence="14" key="1">
    <citation type="submission" date="2020-10" db="EMBL/GenBank/DDBJ databases">
        <title>Connecting structure to function with the recovery of over 1000 high-quality activated sludge metagenome-assembled genomes encoding full-length rRNA genes using long-read sequencing.</title>
        <authorList>
            <person name="Singleton C.M."/>
            <person name="Petriglieri F."/>
            <person name="Kristensen J.M."/>
            <person name="Kirkegaard R.H."/>
            <person name="Michaelsen T.Y."/>
            <person name="Andersen M.H."/>
            <person name="Karst S.M."/>
            <person name="Dueholm M.S."/>
            <person name="Nielsen P.H."/>
            <person name="Albertsen M."/>
        </authorList>
    </citation>
    <scope>NUCLEOTIDE SEQUENCE</scope>
    <source>
        <strain evidence="14">Hirt_18-Q3-R61-65_BATAC.395</strain>
    </source>
</reference>
<dbReference type="PROSITE" id="PS50109">
    <property type="entry name" value="HIS_KIN"/>
    <property type="match status" value="1"/>
</dbReference>
<dbReference type="CDD" id="cd00075">
    <property type="entry name" value="HATPase"/>
    <property type="match status" value="1"/>
</dbReference>
<evidence type="ECO:0000313" key="15">
    <source>
        <dbReference type="Proteomes" id="UP000886689"/>
    </source>
</evidence>
<evidence type="ECO:0000256" key="2">
    <source>
        <dbReference type="ARBA" id="ARBA00004370"/>
    </source>
</evidence>
<dbReference type="GO" id="GO:0005886">
    <property type="term" value="C:plasma membrane"/>
    <property type="evidence" value="ECO:0007669"/>
    <property type="project" value="TreeGrafter"/>
</dbReference>
<dbReference type="Pfam" id="PF08521">
    <property type="entry name" value="2CSK_N"/>
    <property type="match status" value="1"/>
</dbReference>
<accession>A0A9D7PPW5</accession>
<protein>
    <recommendedName>
        <fullName evidence="3">histidine kinase</fullName>
        <ecNumber evidence="3">2.7.13.3</ecNumber>
    </recommendedName>
</protein>
<dbReference type="InterPro" id="IPR036890">
    <property type="entry name" value="HATPase_C_sf"/>
</dbReference>
<feature type="domain" description="Histidine kinase" evidence="12">
    <location>
        <begin position="236"/>
        <end position="450"/>
    </location>
</feature>
<dbReference type="Proteomes" id="UP000886689">
    <property type="component" value="Unassembled WGS sequence"/>
</dbReference>
<keyword evidence="7 14" id="KW-0418">Kinase</keyword>
<dbReference type="PROSITE" id="PS50885">
    <property type="entry name" value="HAMP"/>
    <property type="match status" value="1"/>
</dbReference>
<evidence type="ECO:0000313" key="14">
    <source>
        <dbReference type="EMBL" id="MBK8523500.1"/>
    </source>
</evidence>
<dbReference type="InterPro" id="IPR036097">
    <property type="entry name" value="HisK_dim/P_sf"/>
</dbReference>
<comment type="subcellular location">
    <subcellularLocation>
        <location evidence="2">Membrane</location>
    </subcellularLocation>
</comment>
<evidence type="ECO:0000259" key="12">
    <source>
        <dbReference type="PROSITE" id="PS50109"/>
    </source>
</evidence>
<sequence>MLAPLLFVWPLSIAVTHYFASSVATYPYDQALRENVNAIARQVKFVNGRAVINLPSSARALLRSDEIDEVYFHVMNRKGVKLVGDTELPMAQDLEYQSDELGEVYFREVEVKGRDMRLAYAYVGEPGIPRERWLLVEVGETLEKRSQLSNKIIASVILPQFVIIPLAVILVWFGLSQGLRPLTVLREKIEARAESDMSPIRTRRVPEELQPLIEAFNAMLERMRGNLDAQQRFIADAAHQMRTPLTGLKMQAQLAMRESDPVELKNSLRQIATGVDRAAHLVNQLLTLARAEARDEAQHALVPIDLDVLLRELVEEWVMRALDRRIDLGYEPALPSEIEGNPFLLRELASNLIDNAMRYSPDGGRVTCRVVVQGDFVTLEVEDNGIGITEEQAAMVFERFYRVDGSGVDGSGLGLAIVREISELHRANASLRPNPAGHGAIARVVFPAIGPRVRCRSSMPRSRANWVSAIRRRDSFDRLLCRRPYTFLSWSASCKHCLLDSSKGVRMG</sequence>
<gene>
    <name evidence="14" type="ORF">IPL58_04825</name>
</gene>
<keyword evidence="8 11" id="KW-1133">Transmembrane helix</keyword>
<comment type="caution">
    <text evidence="14">The sequence shown here is derived from an EMBL/GenBank/DDBJ whole genome shotgun (WGS) entry which is preliminary data.</text>
</comment>
<evidence type="ECO:0000256" key="8">
    <source>
        <dbReference type="ARBA" id="ARBA00022989"/>
    </source>
</evidence>
<dbReference type="EMBL" id="JADJUC010000003">
    <property type="protein sequence ID" value="MBK8523500.1"/>
    <property type="molecule type" value="Genomic_DNA"/>
</dbReference>
<keyword evidence="10 11" id="KW-0472">Membrane</keyword>
<dbReference type="SUPFAM" id="SSF55874">
    <property type="entry name" value="ATPase domain of HSP90 chaperone/DNA topoisomerase II/histidine kinase"/>
    <property type="match status" value="1"/>
</dbReference>
<evidence type="ECO:0000256" key="3">
    <source>
        <dbReference type="ARBA" id="ARBA00012438"/>
    </source>
</evidence>
<evidence type="ECO:0000256" key="6">
    <source>
        <dbReference type="ARBA" id="ARBA00022692"/>
    </source>
</evidence>
<dbReference type="GO" id="GO:0000155">
    <property type="term" value="F:phosphorelay sensor kinase activity"/>
    <property type="evidence" value="ECO:0007669"/>
    <property type="project" value="InterPro"/>
</dbReference>
<proteinExistence type="predicted"/>
<dbReference type="InterPro" id="IPR003660">
    <property type="entry name" value="HAMP_dom"/>
</dbReference>